<name>M5INP0_9BACT</name>
<sequence length="210" mass="23667">MSKAEAMDILGIKSAETMSRIAKRHGVSTIKEWKNVFYPKDEILELKDRREKDRASKKPNANFRAKKSEKRTELIVKNEAKKADKPQTANLPVTASDAMANESSLKERMSAVVKELKEIGLYEICDKSLIYSYCLTEIKLDEVAAQMRENFTTYDDKGNEKPHPLTKIYADFLAAKLNLAKALGLGAGNRKGLKISEIIEIDEMEKLLNG</sequence>
<dbReference type="Proteomes" id="UP000011939">
    <property type="component" value="Unassembled WGS sequence"/>
</dbReference>
<dbReference type="eggNOG" id="ENOG5030YSA">
    <property type="taxonomic scope" value="Bacteria"/>
</dbReference>
<dbReference type="PATRIC" id="fig|1244083.3.peg.2467"/>
<evidence type="ECO:0000313" key="2">
    <source>
        <dbReference type="EMBL" id="EKU10121.1"/>
    </source>
</evidence>
<gene>
    <name evidence="2" type="ORF">CSUNSWCD_1485</name>
</gene>
<accession>M5INP0</accession>
<evidence type="ECO:0000313" key="3">
    <source>
        <dbReference type="Proteomes" id="UP000011939"/>
    </source>
</evidence>
<feature type="region of interest" description="Disordered" evidence="1">
    <location>
        <begin position="49"/>
        <end position="70"/>
    </location>
</feature>
<dbReference type="EMBL" id="AMZQ01000021">
    <property type="protein sequence ID" value="EKU10121.1"/>
    <property type="molecule type" value="Genomic_DNA"/>
</dbReference>
<proteinExistence type="predicted"/>
<comment type="caution">
    <text evidence="2">The sequence shown here is derived from an EMBL/GenBank/DDBJ whole genome shotgun (WGS) entry which is preliminary data.</text>
</comment>
<dbReference type="STRING" id="1244083.CSUNSWCD_1485"/>
<evidence type="ECO:0000256" key="1">
    <source>
        <dbReference type="SAM" id="MobiDB-lite"/>
    </source>
</evidence>
<dbReference type="Pfam" id="PF05119">
    <property type="entry name" value="Terminase_4"/>
    <property type="match status" value="1"/>
</dbReference>
<dbReference type="InterPro" id="IPR006448">
    <property type="entry name" value="Phage_term_ssu_P27"/>
</dbReference>
<protein>
    <submittedName>
        <fullName evidence="2">Phage terminase, small subunit, putative</fullName>
    </submittedName>
</protein>
<organism evidence="2 3">
    <name type="scientific">Campylobacter showae CSUNSWCD</name>
    <dbReference type="NCBI Taxonomy" id="1244083"/>
    <lineage>
        <taxon>Bacteria</taxon>
        <taxon>Pseudomonadati</taxon>
        <taxon>Campylobacterota</taxon>
        <taxon>Epsilonproteobacteria</taxon>
        <taxon>Campylobacterales</taxon>
        <taxon>Campylobacteraceae</taxon>
        <taxon>Campylobacter</taxon>
    </lineage>
</organism>
<reference evidence="2 3" key="1">
    <citation type="journal article" date="2013" name="Genome Announc.">
        <title>Genome Sequence of Campylobacter showae UNSWCD, Isolated from a Patient with Crohn's Disease.</title>
        <authorList>
            <person name="Tay A.P."/>
            <person name="Kaakoush N.O."/>
            <person name="Deshpande N.P."/>
            <person name="Chen Z."/>
            <person name="Mitchell H."/>
            <person name="Wilkins M.R."/>
        </authorList>
    </citation>
    <scope>NUCLEOTIDE SEQUENCE [LARGE SCALE GENOMIC DNA]</scope>
    <source>
        <strain evidence="2 3">CSUNSWCD</strain>
    </source>
</reference>
<dbReference type="AlphaFoldDB" id="M5INP0"/>